<dbReference type="GeneID" id="66990863"/>
<dbReference type="RefSeq" id="XP_043144272.1">
    <property type="nucleotide sequence ID" value="XM_043288337.1"/>
</dbReference>
<dbReference type="Gene3D" id="1.10.510.10">
    <property type="entry name" value="Transferase(Phosphotransferase) domain 1"/>
    <property type="match status" value="1"/>
</dbReference>
<dbReference type="EMBL" id="BBXM02000002">
    <property type="protein sequence ID" value="GIC87006.1"/>
    <property type="molecule type" value="Genomic_DNA"/>
</dbReference>
<proteinExistence type="predicted"/>
<reference evidence="1" key="2">
    <citation type="submission" date="2021-01" db="EMBL/GenBank/DDBJ databases">
        <title>Pan-genome distribution and transcriptional activeness of fungal secondary metabolism genes in Aspergillus section Fumigati.</title>
        <authorList>
            <person name="Takahashi H."/>
            <person name="Umemura M."/>
            <person name="Ninomiya A."/>
            <person name="Kusuya Y."/>
            <person name="Urayama S."/>
            <person name="Shimizu M."/>
            <person name="Watanabe A."/>
            <person name="Kamei K."/>
            <person name="Yaguchi T."/>
            <person name="Hagiwara D."/>
        </authorList>
    </citation>
    <scope>NUCLEOTIDE SEQUENCE</scope>
    <source>
        <strain evidence="1">IFM 46973</strain>
    </source>
</reference>
<dbReference type="AlphaFoldDB" id="A0A8E0QQ24"/>
<name>A0A8E0QQ24_9EURO</name>
<evidence type="ECO:0000313" key="2">
    <source>
        <dbReference type="Proteomes" id="UP000036893"/>
    </source>
</evidence>
<evidence type="ECO:0000313" key="1">
    <source>
        <dbReference type="EMBL" id="GIC87006.1"/>
    </source>
</evidence>
<organism evidence="1 2">
    <name type="scientific">Aspergillus udagawae</name>
    <dbReference type="NCBI Taxonomy" id="91492"/>
    <lineage>
        <taxon>Eukaryota</taxon>
        <taxon>Fungi</taxon>
        <taxon>Dikarya</taxon>
        <taxon>Ascomycota</taxon>
        <taxon>Pezizomycotina</taxon>
        <taxon>Eurotiomycetes</taxon>
        <taxon>Eurotiomycetidae</taxon>
        <taxon>Eurotiales</taxon>
        <taxon>Aspergillaceae</taxon>
        <taxon>Aspergillus</taxon>
        <taxon>Aspergillus subgen. Fumigati</taxon>
    </lineage>
</organism>
<comment type="caution">
    <text evidence="1">The sequence shown here is derived from an EMBL/GenBank/DDBJ whole genome shotgun (WGS) entry which is preliminary data.</text>
</comment>
<gene>
    <name evidence="1" type="ORF">Aud_003387</name>
</gene>
<protein>
    <submittedName>
        <fullName evidence="1">Uncharacterized protein</fullName>
    </submittedName>
</protein>
<dbReference type="Proteomes" id="UP000036893">
    <property type="component" value="Unassembled WGS sequence"/>
</dbReference>
<accession>A0A8E0QQ24</accession>
<reference evidence="1" key="1">
    <citation type="journal article" date="2015" name="Genome Announc.">
        <title>Draft Genome Sequence of the Pathogenic Filamentous Fungus Aspergillus udagawae Strain IFM 46973T.</title>
        <authorList>
            <person name="Kusuya Y."/>
            <person name="Takahashi-Nakaguchi A."/>
            <person name="Takahashi H."/>
            <person name="Yaguchi T."/>
        </authorList>
    </citation>
    <scope>NUCLEOTIDE SEQUENCE</scope>
    <source>
        <strain evidence="1">IFM 46973</strain>
    </source>
</reference>
<sequence length="77" mass="9045">MISILAPPPRTLLAQGKASRKFFSDEDRILLEDRETTLEGQDKASLLRFIRKMLQWEPGKRSSVKELEEDEWNRKNT</sequence>